<dbReference type="PRINTS" id="PR00392">
    <property type="entry name" value="PROFILIN"/>
</dbReference>
<dbReference type="SUPFAM" id="SSF55770">
    <property type="entry name" value="Profilin (actin-binding protein)"/>
    <property type="match status" value="1"/>
</dbReference>
<dbReference type="Proteomes" id="UP001281761">
    <property type="component" value="Unassembled WGS sequence"/>
</dbReference>
<comment type="similarity">
    <text evidence="2 6">Belongs to the profilin family.</text>
</comment>
<dbReference type="CDD" id="cd00148">
    <property type="entry name" value="PROF"/>
    <property type="match status" value="1"/>
</dbReference>
<dbReference type="EMBL" id="JARBJD010000016">
    <property type="protein sequence ID" value="KAK2961404.1"/>
    <property type="molecule type" value="Genomic_DNA"/>
</dbReference>
<evidence type="ECO:0000256" key="6">
    <source>
        <dbReference type="RuleBase" id="RU003909"/>
    </source>
</evidence>
<dbReference type="PANTHER" id="PTHR11604">
    <property type="entry name" value="PROFILIN"/>
    <property type="match status" value="1"/>
</dbReference>
<organism evidence="7 8">
    <name type="scientific">Blattamonas nauphoetae</name>
    <dbReference type="NCBI Taxonomy" id="2049346"/>
    <lineage>
        <taxon>Eukaryota</taxon>
        <taxon>Metamonada</taxon>
        <taxon>Preaxostyla</taxon>
        <taxon>Oxymonadida</taxon>
        <taxon>Blattamonas</taxon>
    </lineage>
</organism>
<evidence type="ECO:0000313" key="7">
    <source>
        <dbReference type="EMBL" id="KAK2961404.1"/>
    </source>
</evidence>
<dbReference type="InterPro" id="IPR036140">
    <property type="entry name" value="PFN_sf"/>
</dbReference>
<dbReference type="PANTHER" id="PTHR11604:SF0">
    <property type="entry name" value="PROFILIN"/>
    <property type="match status" value="1"/>
</dbReference>
<gene>
    <name evidence="7" type="ORF">BLNAU_3525</name>
</gene>
<evidence type="ECO:0000256" key="4">
    <source>
        <dbReference type="ARBA" id="ARBA00023203"/>
    </source>
</evidence>
<comment type="subcellular location">
    <subcellularLocation>
        <location evidence="1">Cytoplasm</location>
        <location evidence="1">Cytoskeleton</location>
    </subcellularLocation>
</comment>
<dbReference type="InterPro" id="IPR005455">
    <property type="entry name" value="PFN_euk"/>
</dbReference>
<dbReference type="SMART" id="SM00392">
    <property type="entry name" value="PROF"/>
    <property type="match status" value="1"/>
</dbReference>
<comment type="caution">
    <text evidence="7">The sequence shown here is derived from an EMBL/GenBank/DDBJ whole genome shotgun (WGS) entry which is preliminary data.</text>
</comment>
<evidence type="ECO:0000256" key="5">
    <source>
        <dbReference type="ARBA" id="ARBA00023212"/>
    </source>
</evidence>
<proteinExistence type="inferred from homology"/>
<reference evidence="7 8" key="1">
    <citation type="journal article" date="2022" name="bioRxiv">
        <title>Genomics of Preaxostyla Flagellates Illuminates Evolutionary Transitions and the Path Towards Mitochondrial Loss.</title>
        <authorList>
            <person name="Novak L.V.F."/>
            <person name="Treitli S.C."/>
            <person name="Pyrih J."/>
            <person name="Halakuc P."/>
            <person name="Pipaliya S.V."/>
            <person name="Vacek V."/>
            <person name="Brzon O."/>
            <person name="Soukal P."/>
            <person name="Eme L."/>
            <person name="Dacks J.B."/>
            <person name="Karnkowska A."/>
            <person name="Elias M."/>
            <person name="Hampl V."/>
        </authorList>
    </citation>
    <scope>NUCLEOTIDE SEQUENCE [LARGE SCALE GENOMIC DNA]</scope>
    <source>
        <strain evidence="7">NAU3</strain>
        <tissue evidence="7">Gut</tissue>
    </source>
</reference>
<dbReference type="InterPro" id="IPR048278">
    <property type="entry name" value="PFN"/>
</dbReference>
<dbReference type="Pfam" id="PF00235">
    <property type="entry name" value="Profilin"/>
    <property type="match status" value="1"/>
</dbReference>
<protein>
    <recommendedName>
        <fullName evidence="6">Profilin</fullName>
    </recommendedName>
</protein>
<evidence type="ECO:0000256" key="2">
    <source>
        <dbReference type="ARBA" id="ARBA00010058"/>
    </source>
</evidence>
<sequence>MSWGDHLNAQLVSKGVAKCALLGAADGAVWADSQSGLKPGESAALAKLFSNPASAFQTGVTVAGVKYLCTRASEDTIAARKEANGLFLVKSNKAIVLALHDESMAAGTCNAFAGKAADYFKGLGY</sequence>
<keyword evidence="5" id="KW-0206">Cytoskeleton</keyword>
<evidence type="ECO:0000313" key="8">
    <source>
        <dbReference type="Proteomes" id="UP001281761"/>
    </source>
</evidence>
<dbReference type="Gene3D" id="3.30.450.30">
    <property type="entry name" value="Dynein light chain 2a, cytoplasmic"/>
    <property type="match status" value="1"/>
</dbReference>
<keyword evidence="3" id="KW-0963">Cytoplasm</keyword>
<name>A0ABQ9YCF0_9EUKA</name>
<evidence type="ECO:0000256" key="1">
    <source>
        <dbReference type="ARBA" id="ARBA00004245"/>
    </source>
</evidence>
<keyword evidence="4 6" id="KW-0009">Actin-binding</keyword>
<evidence type="ECO:0000256" key="3">
    <source>
        <dbReference type="ARBA" id="ARBA00022490"/>
    </source>
</evidence>
<keyword evidence="8" id="KW-1185">Reference proteome</keyword>
<accession>A0ABQ9YCF0</accession>